<accession>A0ABQ8GVX6</accession>
<feature type="transmembrane region" description="Helical" evidence="4">
    <location>
        <begin position="444"/>
        <end position="468"/>
    </location>
</feature>
<keyword evidence="7" id="KW-1185">Reference proteome</keyword>
<evidence type="ECO:0000256" key="3">
    <source>
        <dbReference type="SAM" id="MobiDB-lite"/>
    </source>
</evidence>
<dbReference type="PANTHER" id="PTHR11360:SF177">
    <property type="entry name" value="RIBOFLAVIN TRANSPORTER MCH5"/>
    <property type="match status" value="1"/>
</dbReference>
<protein>
    <submittedName>
        <fullName evidence="6">MFS monocarboxylate transporter-like protein</fullName>
    </submittedName>
</protein>
<evidence type="ECO:0000256" key="1">
    <source>
        <dbReference type="ARBA" id="ARBA00004141"/>
    </source>
</evidence>
<dbReference type="SUPFAM" id="SSF103473">
    <property type="entry name" value="MFS general substrate transporter"/>
    <property type="match status" value="1"/>
</dbReference>
<feature type="compositionally biased region" description="Basic and acidic residues" evidence="3">
    <location>
        <begin position="36"/>
        <end position="61"/>
    </location>
</feature>
<gene>
    <name evidence="6" type="ORF">B0J12DRAFT_28528</name>
</gene>
<dbReference type="Pfam" id="PF07690">
    <property type="entry name" value="MFS_1"/>
    <property type="match status" value="1"/>
</dbReference>
<dbReference type="CDD" id="cd17352">
    <property type="entry name" value="MFS_MCT_SLC16"/>
    <property type="match status" value="1"/>
</dbReference>
<dbReference type="PANTHER" id="PTHR11360">
    <property type="entry name" value="MONOCARBOXYLATE TRANSPORTER"/>
    <property type="match status" value="1"/>
</dbReference>
<feature type="transmembrane region" description="Helical" evidence="4">
    <location>
        <begin position="196"/>
        <end position="218"/>
    </location>
</feature>
<dbReference type="InterPro" id="IPR020846">
    <property type="entry name" value="MFS_dom"/>
</dbReference>
<feature type="transmembrane region" description="Helical" evidence="4">
    <location>
        <begin position="340"/>
        <end position="357"/>
    </location>
</feature>
<dbReference type="Gene3D" id="1.20.1250.20">
    <property type="entry name" value="MFS general substrate transporter like domains"/>
    <property type="match status" value="1"/>
</dbReference>
<feature type="transmembrane region" description="Helical" evidence="4">
    <location>
        <begin position="369"/>
        <end position="388"/>
    </location>
</feature>
<feature type="domain" description="Major facilitator superfamily (MFS) profile" evidence="5">
    <location>
        <begin position="104"/>
        <end position="508"/>
    </location>
</feature>
<comment type="similarity">
    <text evidence="2">Belongs to the major facilitator superfamily. Monocarboxylate porter (TC 2.A.1.13) family.</text>
</comment>
<sequence length="508" mass="54087">MQHQPKGSKPGPIEPPYHGTSATVTATDPISPETQELPRCDPSEQTLADKEWASQDEEKPRAAAPLNEDAERSPASSPPSSDASSTVSAADEDVYPEGGTKAWLVVLGSFSGMLASFGMMNSIGTFQAYLATHQLAHYDESTIGWIFSVYTFLSFFCGIQIGPIFDRYGPRFLVLAGNILLIASMLLLGVCEEYYQFLIVFGILGGTGTSLIFTPAIASIGHFFQQKRGAAVGLAAAGGSIGGVVFPLMLQSLFPKVGFGWATRVLGFIFILLCGVAQLCIRSRLPAKPGGSVLPDFRIFRDIPFALVTAGVFFMEWGLFIPITYTTSFALSSKAVDATFAYQLIAVLNAGSSVGRWAPGYVADRLGRFNCMIGALLLCFVTTLALWLPATLMAPVGEYSENGGAVKGLTVAFALVFGIASGSNISLVPVCVGQLCAMEEYGRYYGTCYTIVSFGTLTGIPIAGSLLQAAGDRYWGVAIFTIATYALAVASFVCARVLKVGWGLDKKF</sequence>
<evidence type="ECO:0000256" key="4">
    <source>
        <dbReference type="SAM" id="Phobius"/>
    </source>
</evidence>
<dbReference type="InterPro" id="IPR050327">
    <property type="entry name" value="Proton-linked_MCT"/>
</dbReference>
<feature type="transmembrane region" description="Helical" evidence="4">
    <location>
        <begin position="102"/>
        <end position="123"/>
    </location>
</feature>
<feature type="transmembrane region" description="Helical" evidence="4">
    <location>
        <begin position="143"/>
        <end position="165"/>
    </location>
</feature>
<feature type="transmembrane region" description="Helical" evidence="4">
    <location>
        <begin position="172"/>
        <end position="190"/>
    </location>
</feature>
<dbReference type="PROSITE" id="PS50850">
    <property type="entry name" value="MFS"/>
    <property type="match status" value="1"/>
</dbReference>
<proteinExistence type="inferred from homology"/>
<reference evidence="6 7" key="1">
    <citation type="journal article" date="2021" name="Nat. Commun.">
        <title>Genetic determinants of endophytism in the Arabidopsis root mycobiome.</title>
        <authorList>
            <person name="Mesny F."/>
            <person name="Miyauchi S."/>
            <person name="Thiergart T."/>
            <person name="Pickel B."/>
            <person name="Atanasova L."/>
            <person name="Karlsson M."/>
            <person name="Huettel B."/>
            <person name="Barry K.W."/>
            <person name="Haridas S."/>
            <person name="Chen C."/>
            <person name="Bauer D."/>
            <person name="Andreopoulos W."/>
            <person name="Pangilinan J."/>
            <person name="LaButti K."/>
            <person name="Riley R."/>
            <person name="Lipzen A."/>
            <person name="Clum A."/>
            <person name="Drula E."/>
            <person name="Henrissat B."/>
            <person name="Kohler A."/>
            <person name="Grigoriev I.V."/>
            <person name="Martin F.M."/>
            <person name="Hacquard S."/>
        </authorList>
    </citation>
    <scope>NUCLEOTIDE SEQUENCE [LARGE SCALE GENOMIC DNA]</scope>
    <source>
        <strain evidence="6 7">MPI-SDFR-AT-0080</strain>
    </source>
</reference>
<dbReference type="EMBL" id="JAGTJR010000001">
    <property type="protein sequence ID" value="KAH7065233.1"/>
    <property type="molecule type" value="Genomic_DNA"/>
</dbReference>
<keyword evidence="4" id="KW-1133">Transmembrane helix</keyword>
<feature type="transmembrane region" description="Helical" evidence="4">
    <location>
        <begin position="474"/>
        <end position="498"/>
    </location>
</feature>
<keyword evidence="4" id="KW-0812">Transmembrane</keyword>
<evidence type="ECO:0000256" key="2">
    <source>
        <dbReference type="ARBA" id="ARBA00006727"/>
    </source>
</evidence>
<organism evidence="6 7">
    <name type="scientific">Macrophomina phaseolina</name>
    <dbReference type="NCBI Taxonomy" id="35725"/>
    <lineage>
        <taxon>Eukaryota</taxon>
        <taxon>Fungi</taxon>
        <taxon>Dikarya</taxon>
        <taxon>Ascomycota</taxon>
        <taxon>Pezizomycotina</taxon>
        <taxon>Dothideomycetes</taxon>
        <taxon>Dothideomycetes incertae sedis</taxon>
        <taxon>Botryosphaeriales</taxon>
        <taxon>Botryosphaeriaceae</taxon>
        <taxon>Macrophomina</taxon>
    </lineage>
</organism>
<evidence type="ECO:0000313" key="7">
    <source>
        <dbReference type="Proteomes" id="UP000774617"/>
    </source>
</evidence>
<feature type="region of interest" description="Disordered" evidence="3">
    <location>
        <begin position="1"/>
        <end position="91"/>
    </location>
</feature>
<evidence type="ECO:0000259" key="5">
    <source>
        <dbReference type="PROSITE" id="PS50850"/>
    </source>
</evidence>
<dbReference type="Proteomes" id="UP000774617">
    <property type="component" value="Unassembled WGS sequence"/>
</dbReference>
<dbReference type="InterPro" id="IPR011701">
    <property type="entry name" value="MFS"/>
</dbReference>
<feature type="transmembrane region" description="Helical" evidence="4">
    <location>
        <begin position="302"/>
        <end position="320"/>
    </location>
</feature>
<feature type="transmembrane region" description="Helical" evidence="4">
    <location>
        <begin position="230"/>
        <end position="249"/>
    </location>
</feature>
<feature type="transmembrane region" description="Helical" evidence="4">
    <location>
        <begin position="408"/>
        <end position="432"/>
    </location>
</feature>
<comment type="caution">
    <text evidence="6">The sequence shown here is derived from an EMBL/GenBank/DDBJ whole genome shotgun (WGS) entry which is preliminary data.</text>
</comment>
<dbReference type="InterPro" id="IPR036259">
    <property type="entry name" value="MFS_trans_sf"/>
</dbReference>
<comment type="subcellular location">
    <subcellularLocation>
        <location evidence="1">Membrane</location>
        <topology evidence="1">Multi-pass membrane protein</topology>
    </subcellularLocation>
</comment>
<keyword evidence="4" id="KW-0472">Membrane</keyword>
<feature type="compositionally biased region" description="Low complexity" evidence="3">
    <location>
        <begin position="73"/>
        <end position="89"/>
    </location>
</feature>
<name>A0ABQ8GVX6_9PEZI</name>
<feature type="transmembrane region" description="Helical" evidence="4">
    <location>
        <begin position="261"/>
        <end position="281"/>
    </location>
</feature>
<evidence type="ECO:0000313" key="6">
    <source>
        <dbReference type="EMBL" id="KAH7065233.1"/>
    </source>
</evidence>
<feature type="compositionally biased region" description="Polar residues" evidence="3">
    <location>
        <begin position="20"/>
        <end position="34"/>
    </location>
</feature>